<protein>
    <recommendedName>
        <fullName evidence="7">Integrase catalytic domain-containing protein</fullName>
    </recommendedName>
</protein>
<dbReference type="Gene3D" id="3.30.70.270">
    <property type="match status" value="2"/>
</dbReference>
<dbReference type="Pfam" id="PF17919">
    <property type="entry name" value="RT_RNaseH_2"/>
    <property type="match status" value="1"/>
</dbReference>
<keyword evidence="9" id="KW-1185">Reference proteome</keyword>
<dbReference type="Pfam" id="PF17921">
    <property type="entry name" value="Integrase_H2C2"/>
    <property type="match status" value="1"/>
</dbReference>
<evidence type="ECO:0000256" key="2">
    <source>
        <dbReference type="ARBA" id="ARBA00022695"/>
    </source>
</evidence>
<evidence type="ECO:0000313" key="9">
    <source>
        <dbReference type="Proteomes" id="UP000009138"/>
    </source>
</evidence>
<evidence type="ECO:0000256" key="1">
    <source>
        <dbReference type="ARBA" id="ARBA00022679"/>
    </source>
</evidence>
<dbReference type="InterPro" id="IPR005162">
    <property type="entry name" value="Retrotrans_gag_dom"/>
</dbReference>
<dbReference type="PANTHER" id="PTHR37984:SF5">
    <property type="entry name" value="PROTEIN NYNRIN-LIKE"/>
    <property type="match status" value="1"/>
</dbReference>
<dbReference type="RefSeq" id="XP_067525680.1">
    <property type="nucleotide sequence ID" value="XM_067669579.1"/>
</dbReference>
<dbReference type="VEuPathDB" id="FungiDB:RO3G_14995"/>
<evidence type="ECO:0000259" key="7">
    <source>
        <dbReference type="PROSITE" id="PS50994"/>
    </source>
</evidence>
<dbReference type="CDD" id="cd00303">
    <property type="entry name" value="retropepsin_like"/>
    <property type="match status" value="1"/>
</dbReference>
<keyword evidence="4" id="KW-0378">Hydrolase</keyword>
<dbReference type="Gene3D" id="1.10.340.70">
    <property type="match status" value="1"/>
</dbReference>
<dbReference type="Proteomes" id="UP000009138">
    <property type="component" value="Unassembled WGS sequence"/>
</dbReference>
<feature type="domain" description="Integrase catalytic" evidence="7">
    <location>
        <begin position="1208"/>
        <end position="1321"/>
    </location>
</feature>
<dbReference type="GO" id="GO:0005634">
    <property type="term" value="C:nucleus"/>
    <property type="evidence" value="ECO:0007669"/>
    <property type="project" value="UniProtKB-ARBA"/>
</dbReference>
<reference evidence="8 9" key="1">
    <citation type="journal article" date="2009" name="PLoS Genet.">
        <title>Genomic analysis of the basal lineage fungus Rhizopus oryzae reveals a whole-genome duplication.</title>
        <authorList>
            <person name="Ma L.-J."/>
            <person name="Ibrahim A.S."/>
            <person name="Skory C."/>
            <person name="Grabherr M.G."/>
            <person name="Burger G."/>
            <person name="Butler M."/>
            <person name="Elias M."/>
            <person name="Idnurm A."/>
            <person name="Lang B.F."/>
            <person name="Sone T."/>
            <person name="Abe A."/>
            <person name="Calvo S.E."/>
            <person name="Corrochano L.M."/>
            <person name="Engels R."/>
            <person name="Fu J."/>
            <person name="Hansberg W."/>
            <person name="Kim J.-M."/>
            <person name="Kodira C.D."/>
            <person name="Koehrsen M.J."/>
            <person name="Liu B."/>
            <person name="Miranda-Saavedra D."/>
            <person name="O'Leary S."/>
            <person name="Ortiz-Castellanos L."/>
            <person name="Poulter R."/>
            <person name="Rodriguez-Romero J."/>
            <person name="Ruiz-Herrera J."/>
            <person name="Shen Y.-Q."/>
            <person name="Zeng Q."/>
            <person name="Galagan J."/>
            <person name="Birren B.W."/>
            <person name="Cuomo C.A."/>
            <person name="Wickes B.L."/>
        </authorList>
    </citation>
    <scope>NUCLEOTIDE SEQUENCE [LARGE SCALE GENOMIC DNA]</scope>
    <source>
        <strain evidence="9">RA 99-880 / ATCC MYA-4621 / FGSC 9543 / NRRL 43880</strain>
    </source>
</reference>
<dbReference type="FunFam" id="3.10.20.370:FF:000001">
    <property type="entry name" value="Retrovirus-related Pol polyprotein from transposon 17.6-like protein"/>
    <property type="match status" value="1"/>
</dbReference>
<dbReference type="SUPFAM" id="SSF56672">
    <property type="entry name" value="DNA/RNA polymerases"/>
    <property type="match status" value="1"/>
</dbReference>
<dbReference type="InterPro" id="IPR036397">
    <property type="entry name" value="RNaseH_sf"/>
</dbReference>
<dbReference type="Pfam" id="PF00665">
    <property type="entry name" value="rve"/>
    <property type="match status" value="1"/>
</dbReference>
<dbReference type="CDD" id="cd09274">
    <property type="entry name" value="RNase_HI_RT_Ty3"/>
    <property type="match status" value="1"/>
</dbReference>
<dbReference type="eggNOG" id="KOG0017">
    <property type="taxonomic scope" value="Eukaryota"/>
</dbReference>
<keyword evidence="5" id="KW-0511">Multifunctional enzyme</keyword>
<dbReference type="EMBL" id="CH476746">
    <property type="protein sequence ID" value="EIE90284.1"/>
    <property type="molecule type" value="Genomic_DNA"/>
</dbReference>
<dbReference type="InterPro" id="IPR043128">
    <property type="entry name" value="Rev_trsase/Diguanyl_cyclase"/>
</dbReference>
<dbReference type="Gene3D" id="3.30.420.10">
    <property type="entry name" value="Ribonuclease H-like superfamily/Ribonuclease H"/>
    <property type="match status" value="1"/>
</dbReference>
<gene>
    <name evidence="8" type="ORF">RO3G_14995</name>
</gene>
<dbReference type="SUPFAM" id="SSF50630">
    <property type="entry name" value="Acid proteases"/>
    <property type="match status" value="1"/>
</dbReference>
<dbReference type="InterPro" id="IPR001584">
    <property type="entry name" value="Integrase_cat-core"/>
</dbReference>
<dbReference type="Pfam" id="PF03732">
    <property type="entry name" value="Retrotrans_gag"/>
    <property type="match status" value="1"/>
</dbReference>
<keyword evidence="2" id="KW-0548">Nucleotidyltransferase</keyword>
<feature type="region of interest" description="Disordered" evidence="6">
    <location>
        <begin position="343"/>
        <end position="372"/>
    </location>
</feature>
<evidence type="ECO:0000256" key="4">
    <source>
        <dbReference type="ARBA" id="ARBA00022759"/>
    </source>
</evidence>
<dbReference type="InterPro" id="IPR021109">
    <property type="entry name" value="Peptidase_aspartic_dom_sf"/>
</dbReference>
<keyword evidence="3" id="KW-0540">Nuclease</keyword>
<evidence type="ECO:0000256" key="3">
    <source>
        <dbReference type="ARBA" id="ARBA00022722"/>
    </source>
</evidence>
<dbReference type="FunFam" id="3.30.70.270:FF:000020">
    <property type="entry name" value="Transposon Tf2-6 polyprotein-like Protein"/>
    <property type="match status" value="1"/>
</dbReference>
<dbReference type="Gene3D" id="3.10.10.10">
    <property type="entry name" value="HIV Type 1 Reverse Transcriptase, subunit A, domain 1"/>
    <property type="match status" value="1"/>
</dbReference>
<dbReference type="CDD" id="cd01647">
    <property type="entry name" value="RT_LTR"/>
    <property type="match status" value="1"/>
</dbReference>
<keyword evidence="1" id="KW-0808">Transferase</keyword>
<evidence type="ECO:0000256" key="5">
    <source>
        <dbReference type="ARBA" id="ARBA00023268"/>
    </source>
</evidence>
<dbReference type="GO" id="GO:0003676">
    <property type="term" value="F:nucleic acid binding"/>
    <property type="evidence" value="ECO:0007669"/>
    <property type="project" value="InterPro"/>
</dbReference>
<evidence type="ECO:0000256" key="6">
    <source>
        <dbReference type="SAM" id="MobiDB-lite"/>
    </source>
</evidence>
<dbReference type="Pfam" id="PF00078">
    <property type="entry name" value="RVT_1"/>
    <property type="match status" value="1"/>
</dbReference>
<dbReference type="InterPro" id="IPR041588">
    <property type="entry name" value="Integrase_H2C2"/>
</dbReference>
<dbReference type="GO" id="GO:0015074">
    <property type="term" value="P:DNA integration"/>
    <property type="evidence" value="ECO:0007669"/>
    <property type="project" value="InterPro"/>
</dbReference>
<accession>I1CPA4</accession>
<dbReference type="GO" id="GO:0016779">
    <property type="term" value="F:nucleotidyltransferase activity"/>
    <property type="evidence" value="ECO:0007669"/>
    <property type="project" value="UniProtKB-KW"/>
</dbReference>
<name>I1CPA4_RHIO9</name>
<evidence type="ECO:0000313" key="8">
    <source>
        <dbReference type="EMBL" id="EIE90284.1"/>
    </source>
</evidence>
<organism evidence="8 9">
    <name type="scientific">Rhizopus delemar (strain RA 99-880 / ATCC MYA-4621 / FGSC 9543 / NRRL 43880)</name>
    <name type="common">Mucormycosis agent</name>
    <name type="synonym">Rhizopus arrhizus var. delemar</name>
    <dbReference type="NCBI Taxonomy" id="246409"/>
    <lineage>
        <taxon>Eukaryota</taxon>
        <taxon>Fungi</taxon>
        <taxon>Fungi incertae sedis</taxon>
        <taxon>Mucoromycota</taxon>
        <taxon>Mucoromycotina</taxon>
        <taxon>Mucoromycetes</taxon>
        <taxon>Mucorales</taxon>
        <taxon>Mucorineae</taxon>
        <taxon>Rhizopodaceae</taxon>
        <taxon>Rhizopus</taxon>
    </lineage>
</organism>
<dbReference type="PANTHER" id="PTHR37984">
    <property type="entry name" value="PROTEIN CBG26694"/>
    <property type="match status" value="1"/>
</dbReference>
<proteinExistence type="predicted"/>
<dbReference type="Gene3D" id="2.40.70.10">
    <property type="entry name" value="Acid Proteases"/>
    <property type="match status" value="1"/>
</dbReference>
<dbReference type="InterPro" id="IPR000477">
    <property type="entry name" value="RT_dom"/>
</dbReference>
<dbReference type="SUPFAM" id="SSF53098">
    <property type="entry name" value="Ribonuclease H-like"/>
    <property type="match status" value="1"/>
</dbReference>
<dbReference type="InterPro" id="IPR041577">
    <property type="entry name" value="RT_RNaseH_2"/>
</dbReference>
<dbReference type="InterPro" id="IPR043502">
    <property type="entry name" value="DNA/RNA_pol_sf"/>
</dbReference>
<dbReference type="STRING" id="246409.I1CPA4"/>
<keyword evidence="4" id="KW-0255">Endonuclease</keyword>
<feature type="compositionally biased region" description="Polar residues" evidence="6">
    <location>
        <begin position="343"/>
        <end position="360"/>
    </location>
</feature>
<dbReference type="InParanoid" id="I1CPA4"/>
<dbReference type="PROSITE" id="PS50994">
    <property type="entry name" value="INTEGRASE"/>
    <property type="match status" value="1"/>
</dbReference>
<dbReference type="InterPro" id="IPR050951">
    <property type="entry name" value="Retrovirus_Pol_polyprotein"/>
</dbReference>
<feature type="region of interest" description="Disordered" evidence="6">
    <location>
        <begin position="458"/>
        <end position="483"/>
    </location>
</feature>
<dbReference type="GO" id="GO:0004519">
    <property type="term" value="F:endonuclease activity"/>
    <property type="evidence" value="ECO:0007669"/>
    <property type="project" value="UniProtKB-KW"/>
</dbReference>
<dbReference type="GeneID" id="93621960"/>
<sequence length="1321" mass="147991">MSINSNLLASNEEILFSESDPAFIGPRLEKSTMVNGVELSSHDSPISNTEDIEMEEVEAGAPISPLAGVKISGAAPPSQVLGGRNLTATIQTLTKQVEQVAAAITSQELTGKQLANLSREYTTKSTILASLLGLQAKLANNLAIQTNGSAINGSNSQPTVVPQNLPLFQYTGNVENSALPVYKDIAECIRRFEDILFAYRLDVQVHWQRLIPFSLTHPQRSWYDELRVKKNLSWATFKEQLTLKYGIESTEAQAHASRELLTISMQPDESMEKYTDRFLKLKREATPVADDFLAILFVNSLPGSLQNHVNMAIVSLDQEAKNDINLLSSIARKFHTKQQTLPNTSTRKFNNQPSQVNGLNPPSGIHKRDHRTDGRTCVIHGKCNHTTDRCKKAQELGITGSMNKETFSKRCFKCNAPFTREHLNVCPKRNQPLSAGSASSSSTAPTITRAFRSLQLTGSEDVPMGTKASKYNPANQQDHDEEQDLDDEAVKDIHYYSSLCKLQPFNTKLHSFNNKRTDSFFVPITIENVRTWALVDTGCNTSTISPDLAKIINVRTFPVSGKLQLASLNTLVPRTAITDQIKVFYNGINVLHKFEIFKFDKDIPICIGTDLMPKLNINLTGLAVTWDSPNISTIPDPIDPSPIKPNKSPAGTHQQREQLMDALQPYLSANAKIPSTSACPLPEAIVRLETEPGKTTYRRQYPIALSIQPKVQEQVDKWLADGVIEIAPPNTAFNSPLLTVRKKDANAELHQKMSAATLFTVLDLKQAFHRLPLAEEHRALTAFTFNGQQYQFCRAPFGLTPIPNHFQRVLTTLLHDLPYVTCFIDDLTIGTGPDIEEHIKCVTTVIERLTSAKFILNVDKCHFMQTSVNILGFTISHNSLSLDSRKVANALAWPIPKTGKDIQRFLGLANYFRSHLPNFSTMTAPLDKLRNEGSLEHIWTDKYLQAFRNIQTALSNAPVLSIPDMRHELQLATDASNTGIGGVLYQIIDDKTRYIGFAARALSKSEMNYSTTKRELLAICYLFERFHKWLYGSHFTLYTDHKSLVYLGTQNIPNPMMLNWFETIFNYTFRVIHRPGIENVLPDSLSRLFSDYTEKRLGGDSNPQQLSIKNKITKSQNKRTTENSTNIKQRAVQLVDYMTPPEEERHNLLLKAHLLGHFGADAIVKTIHNDNLHWINIKKDALQLVSNCPECQQFNIGKHGYHPPRSILPEGPFDHVCIDLGTLNVTSTEGHNFILVLVDLFTRFTILRPLMDKTAVSIANELRDIFCTFGWPKKLSSDNGTEFTNEIFNSLMETCGIDHRLSLPYNPLGNSTNESFVGIAK</sequence>
<dbReference type="InterPro" id="IPR012337">
    <property type="entry name" value="RNaseH-like_sf"/>
</dbReference>